<reference evidence="1" key="1">
    <citation type="submission" date="2020-04" db="EMBL/GenBank/DDBJ databases">
        <title>Deep metagenomics examines the oral microbiome during advanced dental caries in children, revealing novel taxa and co-occurrences with host molecules.</title>
        <authorList>
            <person name="Baker J.L."/>
            <person name="Morton J.T."/>
            <person name="Dinis M."/>
            <person name="Alvarez R."/>
            <person name="Tran N.C."/>
            <person name="Knight R."/>
            <person name="Edlund A."/>
        </authorList>
    </citation>
    <scope>NUCLEOTIDE SEQUENCE</scope>
    <source>
        <strain evidence="1">JCVI_32_bin.24</strain>
    </source>
</reference>
<dbReference type="Proteomes" id="UP000718593">
    <property type="component" value="Unassembled WGS sequence"/>
</dbReference>
<evidence type="ECO:0008006" key="3">
    <source>
        <dbReference type="Google" id="ProtNLM"/>
    </source>
</evidence>
<dbReference type="EMBL" id="JABZMI010000488">
    <property type="protein sequence ID" value="MBF1166528.1"/>
    <property type="molecule type" value="Genomic_DNA"/>
</dbReference>
<dbReference type="InterPro" id="IPR029058">
    <property type="entry name" value="AB_hydrolase_fold"/>
</dbReference>
<proteinExistence type="predicted"/>
<comment type="caution">
    <text evidence="1">The sequence shown here is derived from an EMBL/GenBank/DDBJ whole genome shotgun (WGS) entry which is preliminary data.</text>
</comment>
<protein>
    <recommendedName>
        <fullName evidence="3">Dienelactone hydrolase</fullName>
    </recommendedName>
</protein>
<dbReference type="AlphaFoldDB" id="A0A930BYX6"/>
<gene>
    <name evidence="1" type="ORF">HXL68_16010</name>
</gene>
<dbReference type="RefSeq" id="WP_274740260.1">
    <property type="nucleotide sequence ID" value="NZ_JARBJQ010000018.1"/>
</dbReference>
<name>A0A930BYX6_9RHOO</name>
<dbReference type="SUPFAM" id="SSF53474">
    <property type="entry name" value="alpha/beta-Hydrolases"/>
    <property type="match status" value="1"/>
</dbReference>
<evidence type="ECO:0000313" key="2">
    <source>
        <dbReference type="Proteomes" id="UP000718593"/>
    </source>
</evidence>
<evidence type="ECO:0000313" key="1">
    <source>
        <dbReference type="EMBL" id="MBF1166528.1"/>
    </source>
</evidence>
<sequence>MIRHIALQTQHGSLHGRLGLPEHPRGLILIVRAHRLDEDHLTAAEFEARGYATLSIDLLTTQELQFVDATQNVPRLAQRLLDVLDLIRNDGDMQTLPLGLFANGDTAPAAIRCAAQRDIQVKALACHGGLIDRSGVQSLELMVAPLLMLFDHDDELAPAAFQRAARHLGGPHETRRLAPLDKPLPAVASWFARHLRA</sequence>
<accession>A0A930BYX6</accession>
<organism evidence="1 2">
    <name type="scientific">Dechloromonas agitata</name>
    <dbReference type="NCBI Taxonomy" id="73030"/>
    <lineage>
        <taxon>Bacteria</taxon>
        <taxon>Pseudomonadati</taxon>
        <taxon>Pseudomonadota</taxon>
        <taxon>Betaproteobacteria</taxon>
        <taxon>Rhodocyclales</taxon>
        <taxon>Azonexaceae</taxon>
        <taxon>Dechloromonas</taxon>
    </lineage>
</organism>
<dbReference type="Gene3D" id="3.40.50.1820">
    <property type="entry name" value="alpha/beta hydrolase"/>
    <property type="match status" value="1"/>
</dbReference>